<evidence type="ECO:0000313" key="2">
    <source>
        <dbReference type="EMBL" id="MBJ2175131.1"/>
    </source>
</evidence>
<evidence type="ECO:0000313" key="3">
    <source>
        <dbReference type="Proteomes" id="UP000623301"/>
    </source>
</evidence>
<dbReference type="Proteomes" id="UP000623301">
    <property type="component" value="Unassembled WGS sequence"/>
</dbReference>
<dbReference type="RefSeq" id="WP_198841805.1">
    <property type="nucleotide sequence ID" value="NZ_JAEHFJ010000005.1"/>
</dbReference>
<dbReference type="SMART" id="SM00460">
    <property type="entry name" value="TGc"/>
    <property type="match status" value="1"/>
</dbReference>
<dbReference type="Gene3D" id="3.10.620.30">
    <property type="match status" value="1"/>
</dbReference>
<evidence type="ECO:0000259" key="1">
    <source>
        <dbReference type="SMART" id="SM00460"/>
    </source>
</evidence>
<reference evidence="2 3" key="1">
    <citation type="submission" date="2020-12" db="EMBL/GenBank/DDBJ databases">
        <title>Aureibaculum luteum sp. nov. and Aureibaculum flavum sp. nov., novel members of the family Flavobacteriaceae isolated from Antarctic intertidal sediments.</title>
        <authorList>
            <person name="He X."/>
            <person name="Zhang X."/>
        </authorList>
    </citation>
    <scope>NUCLEOTIDE SEQUENCE [LARGE SCALE GENOMIC DNA]</scope>
    <source>
        <strain evidence="2 3">A20</strain>
    </source>
</reference>
<dbReference type="EMBL" id="JAEHFJ010000005">
    <property type="protein sequence ID" value="MBJ2175131.1"/>
    <property type="molecule type" value="Genomic_DNA"/>
</dbReference>
<accession>A0ABS0WT96</accession>
<gene>
    <name evidence="2" type="ORF">JBL43_12835</name>
</gene>
<organism evidence="2 3">
    <name type="scientific">Aureibaculum flavum</name>
    <dbReference type="NCBI Taxonomy" id="2795986"/>
    <lineage>
        <taxon>Bacteria</taxon>
        <taxon>Pseudomonadati</taxon>
        <taxon>Bacteroidota</taxon>
        <taxon>Flavobacteriia</taxon>
        <taxon>Flavobacteriales</taxon>
        <taxon>Flavobacteriaceae</taxon>
        <taxon>Aureibaculum</taxon>
    </lineage>
</organism>
<name>A0ABS0WT96_9FLAO</name>
<feature type="domain" description="Transglutaminase-like" evidence="1">
    <location>
        <begin position="59"/>
        <end position="128"/>
    </location>
</feature>
<keyword evidence="3" id="KW-1185">Reference proteome</keyword>
<proteinExistence type="predicted"/>
<dbReference type="InterPro" id="IPR002931">
    <property type="entry name" value="Transglutaminase-like"/>
</dbReference>
<dbReference type="Pfam" id="PF01841">
    <property type="entry name" value="Transglut_core"/>
    <property type="match status" value="1"/>
</dbReference>
<protein>
    <recommendedName>
        <fullName evidence="1">Transglutaminase-like domain-containing protein</fullName>
    </recommendedName>
</protein>
<sequence>MSDLISFTNAKFTDSIEKAKFIYYWIGLNIKYDDNLLEKKSSLRENNNEYSYNYYPRQIFEMKKAVCYGYSKLYEWFLTELGIESVIISGYIRDERNHYVDLRYDSDYTHAWNAINLNGKWILIDSTWGTSLNQEVSDFYFDMAPERAIITHYPEKNKWQLLDKPLSLQEFNESKFINPIWFKVGYSDIPKIKNDSKYYYFIFKSNPNEEWLVNLLYSVDNVNFYKLRELNKVIQDDYTILRFYKSIIPKKTYFKVNLYKLVGENYTLKYKDVINFKM</sequence>
<comment type="caution">
    <text evidence="2">The sequence shown here is derived from an EMBL/GenBank/DDBJ whole genome shotgun (WGS) entry which is preliminary data.</text>
</comment>
<dbReference type="PANTHER" id="PTHR46333:SF2">
    <property type="entry name" value="CYTOKINESIS PROTEIN 3"/>
    <property type="match status" value="1"/>
</dbReference>
<dbReference type="SUPFAM" id="SSF54001">
    <property type="entry name" value="Cysteine proteinases"/>
    <property type="match status" value="1"/>
</dbReference>
<dbReference type="InterPro" id="IPR038765">
    <property type="entry name" value="Papain-like_cys_pep_sf"/>
</dbReference>
<dbReference type="InterPro" id="IPR052557">
    <property type="entry name" value="CAP/Cytokinesis_protein"/>
</dbReference>
<dbReference type="PANTHER" id="PTHR46333">
    <property type="entry name" value="CYTOKINESIS PROTEIN 3"/>
    <property type="match status" value="1"/>
</dbReference>